<reference evidence="2 3" key="1">
    <citation type="journal article" date="2023" name="Sci. Data">
        <title>Genome assembly of the Korean intertidal mud-creeper Batillaria attramentaria.</title>
        <authorList>
            <person name="Patra A.K."/>
            <person name="Ho P.T."/>
            <person name="Jun S."/>
            <person name="Lee S.J."/>
            <person name="Kim Y."/>
            <person name="Won Y.J."/>
        </authorList>
    </citation>
    <scope>NUCLEOTIDE SEQUENCE [LARGE SCALE GENOMIC DNA]</scope>
    <source>
        <strain evidence="2">Wonlab-2016</strain>
    </source>
</reference>
<feature type="compositionally biased region" description="Basic and acidic residues" evidence="1">
    <location>
        <begin position="708"/>
        <end position="717"/>
    </location>
</feature>
<dbReference type="EMBL" id="JACVVK020000134">
    <property type="protein sequence ID" value="KAK7489779.1"/>
    <property type="molecule type" value="Genomic_DNA"/>
</dbReference>
<organism evidence="2 3">
    <name type="scientific">Batillaria attramentaria</name>
    <dbReference type="NCBI Taxonomy" id="370345"/>
    <lineage>
        <taxon>Eukaryota</taxon>
        <taxon>Metazoa</taxon>
        <taxon>Spiralia</taxon>
        <taxon>Lophotrochozoa</taxon>
        <taxon>Mollusca</taxon>
        <taxon>Gastropoda</taxon>
        <taxon>Caenogastropoda</taxon>
        <taxon>Sorbeoconcha</taxon>
        <taxon>Cerithioidea</taxon>
        <taxon>Batillariidae</taxon>
        <taxon>Batillaria</taxon>
    </lineage>
</organism>
<comment type="caution">
    <text evidence="2">The sequence shown here is derived from an EMBL/GenBank/DDBJ whole genome shotgun (WGS) entry which is preliminary data.</text>
</comment>
<evidence type="ECO:0000256" key="1">
    <source>
        <dbReference type="SAM" id="MobiDB-lite"/>
    </source>
</evidence>
<dbReference type="SUPFAM" id="SSF52540">
    <property type="entry name" value="P-loop containing nucleoside triphosphate hydrolases"/>
    <property type="match status" value="1"/>
</dbReference>
<evidence type="ECO:0000313" key="2">
    <source>
        <dbReference type="EMBL" id="KAK7489779.1"/>
    </source>
</evidence>
<dbReference type="AlphaFoldDB" id="A0ABD0KRE8"/>
<sequence>MASTAIQHYPSEEKRYRTLLEQASKRHEGKVAQALTELDSLMKGLSNKLQREKVFQSWCIRYADKTWPGIGETAYAVPPFYMNKYSDQLKVLPESEVRGDEAQRQVARAFRLLNNKFEEEGLPTMFIIGSCLYENVLLWLRKKGYQGLKEKDRHSSVFPHIIDEKGLRVSQKEMYFKIPDQGGEGQRHEADTFALHPDKGAIFVQVKAVDPAKCDEETTMKKIKKLIKQVERDEDVFKKVMGHRGDVMATQCTWVIALPNVARQRVKNVTEQMKKMKNVEDLVCTQTSDVCQKYSQEFLLGLDSFRAWWDKLESHKIDLDRIKETAASDTIRLTGRLVSRLLPTKEQEAILKTTKERRVHLVGAPCTGKTMLLVLKARNFAEKYKDSVIIVVNMHEVAEGRSVGHLIHEAIKDCPPQTFDDRVHHLGIKVADRSFEGKVEGLLKEKSRDRVLFIMDEVLPASSWAGIRKILDQNYKDSFVWCASDNDKEQLEGFAQRKLTVVHRCPPSVQHVLFELDDDKKASPYKPDCRQQGEISANGVTAICIRHSLHKDCSLKVQDCRQCGEELGKLLKNVFKVIATDEDDAARSSSRPKTRGASAEEEQSILPCSVTIAATRPSTTVPGAENLENCPLMKTLRNKLHVVSYPSDPNLVHERFWGKILVSDTDTFKGLEWEIVIFIPCEGARPEPQAQAKGIQTRPQTNTGPAEAESKKGERTRSRSPTKPEPTPSTSSDSPRSPKPLLKRQAGESAETLSRGEGMACKYWRGDDLKRFSDRDRKGLARAAATCTAQLVFFTP</sequence>
<accession>A0ABD0KRE8</accession>
<feature type="region of interest" description="Disordered" evidence="1">
    <location>
        <begin position="583"/>
        <end position="602"/>
    </location>
</feature>
<keyword evidence="3" id="KW-1185">Reference proteome</keyword>
<protein>
    <recommendedName>
        <fullName evidence="4">AAA+ ATPase domain-containing protein</fullName>
    </recommendedName>
</protein>
<gene>
    <name evidence="2" type="ORF">BaRGS_00018961</name>
</gene>
<feature type="region of interest" description="Disordered" evidence="1">
    <location>
        <begin position="687"/>
        <end position="757"/>
    </location>
</feature>
<name>A0ABD0KRE8_9CAEN</name>
<evidence type="ECO:0000313" key="3">
    <source>
        <dbReference type="Proteomes" id="UP001519460"/>
    </source>
</evidence>
<evidence type="ECO:0008006" key="4">
    <source>
        <dbReference type="Google" id="ProtNLM"/>
    </source>
</evidence>
<proteinExistence type="predicted"/>
<dbReference type="Proteomes" id="UP001519460">
    <property type="component" value="Unassembled WGS sequence"/>
</dbReference>
<dbReference type="InterPro" id="IPR027417">
    <property type="entry name" value="P-loop_NTPase"/>
</dbReference>